<feature type="region of interest" description="Disordered" evidence="1">
    <location>
        <begin position="1"/>
        <end position="20"/>
    </location>
</feature>
<feature type="compositionally biased region" description="Basic and acidic residues" evidence="1">
    <location>
        <begin position="68"/>
        <end position="78"/>
    </location>
</feature>
<protein>
    <submittedName>
        <fullName evidence="2">Uncharacterized protein</fullName>
    </submittedName>
</protein>
<evidence type="ECO:0000313" key="2">
    <source>
        <dbReference type="EMBL" id="GLK88406.1"/>
    </source>
</evidence>
<proteinExistence type="predicted"/>
<evidence type="ECO:0000313" key="3">
    <source>
        <dbReference type="Proteomes" id="UP001143328"/>
    </source>
</evidence>
<keyword evidence="3" id="KW-1185">Reference proteome</keyword>
<dbReference type="EMBL" id="BSFN01000003">
    <property type="protein sequence ID" value="GLK88406.1"/>
    <property type="molecule type" value="Genomic_DNA"/>
</dbReference>
<name>A0A9W6NF92_9PSED</name>
<accession>A0A9W6NF92</accession>
<comment type="caution">
    <text evidence="2">The sequence shown here is derived from an EMBL/GenBank/DDBJ whole genome shotgun (WGS) entry which is preliminary data.</text>
</comment>
<feature type="region of interest" description="Disordered" evidence="1">
    <location>
        <begin position="48"/>
        <end position="78"/>
    </location>
</feature>
<dbReference type="Proteomes" id="UP001143328">
    <property type="component" value="Unassembled WGS sequence"/>
</dbReference>
<evidence type="ECO:0000256" key="1">
    <source>
        <dbReference type="SAM" id="MobiDB-lite"/>
    </source>
</evidence>
<reference evidence="2" key="1">
    <citation type="journal article" date="2014" name="Int. J. Syst. Evol. Microbiol.">
        <title>Complete genome sequence of Corynebacterium casei LMG S-19264T (=DSM 44701T), isolated from a smear-ripened cheese.</title>
        <authorList>
            <consortium name="US DOE Joint Genome Institute (JGI-PGF)"/>
            <person name="Walter F."/>
            <person name="Albersmeier A."/>
            <person name="Kalinowski J."/>
            <person name="Ruckert C."/>
        </authorList>
    </citation>
    <scope>NUCLEOTIDE SEQUENCE</scope>
    <source>
        <strain evidence="2">VKM B-2935</strain>
    </source>
</reference>
<reference evidence="2" key="2">
    <citation type="submission" date="2023-01" db="EMBL/GenBank/DDBJ databases">
        <authorList>
            <person name="Sun Q."/>
            <person name="Evtushenko L."/>
        </authorList>
    </citation>
    <scope>NUCLEOTIDE SEQUENCE</scope>
    <source>
        <strain evidence="2">VKM B-2935</strain>
    </source>
</reference>
<dbReference type="AlphaFoldDB" id="A0A9W6NF92"/>
<gene>
    <name evidence="2" type="ORF">GCM10017655_14680</name>
</gene>
<sequence length="78" mass="8534">MQTLTSAGKAGGFGDGDKGIEVGQIHTGIPLGYPKYEKYEFELFKASPYDSPHKRKGYSGQAEGAEEQGLKHRNTDEE</sequence>
<organism evidence="2 3">
    <name type="scientific">Pseudomonas turukhanskensis</name>
    <dbReference type="NCBI Taxonomy" id="1806536"/>
    <lineage>
        <taxon>Bacteria</taxon>
        <taxon>Pseudomonadati</taxon>
        <taxon>Pseudomonadota</taxon>
        <taxon>Gammaproteobacteria</taxon>
        <taxon>Pseudomonadales</taxon>
        <taxon>Pseudomonadaceae</taxon>
        <taxon>Pseudomonas</taxon>
    </lineage>
</organism>